<evidence type="ECO:0000256" key="12">
    <source>
        <dbReference type="ARBA" id="ARBA00023012"/>
    </source>
</evidence>
<feature type="domain" description="Response regulatory" evidence="17">
    <location>
        <begin position="1277"/>
        <end position="1392"/>
    </location>
</feature>
<dbReference type="InterPro" id="IPR004358">
    <property type="entry name" value="Sig_transdc_His_kin-like_C"/>
</dbReference>
<sequence>MLKINISPLGYFFKYLFIAVSVLGIQSVFSQERNLKFEHIGTREGLSQINVSVIKQDSKGFMWIGTRDGLNRYDGYSFVVYKHNIRDNNSLSNNMVSDIAEDKDGNIWLATLSGLNKLDRKTGRFVHYFHDSANPNSISSNFVNKIIFDHEGFLWIGSQKGGLDKLDIRSNKFTHYKHNDADPSSLSDDDVTAITEDSRHRLWIGTLNAGLNFLNRDKGTFTRYLNIPGNNSSLSGTFVNIIYEDNAHRIWVGTQDGGLNLFDTDKRKFKWYRHDDQNPNTISGNNVLALGMDLNNNLWIGAENSGFNILNPVTGKISSYKHDDIDRSSINGNTIYSICRDRIGNMWLGAFSGGINLYKRSTESFPHYRHNSSPNSLSNNLVLCLHEDRGGNIWVGTDGGGVDVFNKDGTVKHFTRQPGNANSLAGNYVLNIIQDYKNDFWIGTWADGLCRYNAATGKFTAFRHNAGKPGSLSNNNIYALTQTRDKRLWVGTYNGGLELYDEKSNTFSAFNYDADDPKSISSDRIYALLEDKAGNLWVGTFDAGLNLMDRKTGKFTRFQHDEKRNSISNNTVPDLFEDSKGRIWVSTLSGLNLLDPITKHFTVFTTKDGLPSDVIYAVREDKRGTMWISTNNGLSNYDPVKHTFKNYTVEEGIQNEEFKSHSALQTRDGRVFFGGINGFNLVDPRNILKPSGFMPLVITNFELFNKTVQIARDAHDPSPLKEDISSTNSLRLSYKQSVITLQFAALDYSSPDKKNYSYLLDKFDKEWNNVGSRNTASYTNLPPGDYVFKVKYQNSAGLWSPVTSGLKITIVPPFWQTWWFKLAGAVLVIALLYFIFRYRVKYLKDQKTILESLVKERTESLVQMTANERLARETSEKAREEAENANRAKSVFLATMSHEIRTPMNGVIGMATLLASTSLSPEQEEYTETIKNCGDALLTVINDILDFSKIESGNMELEKEDFDLRDCIEGVLDVFAEKASRLNLDLVYQVEHNVPVQVVSDSLRLRQILINLVGNAVKFTTRGEVFISVGVKGQEGDELELEFRVRDTGIGIPADKLERLFKPFSQVDSGTTRKYGGTGLGLAISRKLVKLMGGEVWVESEVGRGTVFIFTVKTKPGQGVKRNYVYLNLAELENKRILFVDDNATNRDIISAQLKQWKYDPVVVATGAEALNELDKNQPVDLLITDMNMPGMDGLELAKRVREKFPDMPILLLSSIGSEQSKRGDKIFNAVLTKPTKHNLLRRHIVEQLKAGSGIKNDYQPVQTAFTTGFAKNYPMEILIAEDNLINQKLAVHMLTKMGYHPDIAENGHAALNTMATKHYNLILMDVQMPEMDGLEATRFIRGNMHEQPVIIAMTANAMPEDRQACLDAGMNDYLSKPMKLSDLMEMLEKWGKYINGQNTSLLN</sequence>
<dbReference type="PANTHER" id="PTHR45339:SF1">
    <property type="entry name" value="HYBRID SIGNAL TRANSDUCTION HISTIDINE KINASE J"/>
    <property type="match status" value="1"/>
</dbReference>
<dbReference type="SMART" id="SM00387">
    <property type="entry name" value="HATPase_c"/>
    <property type="match status" value="1"/>
</dbReference>
<dbReference type="GO" id="GO:0005886">
    <property type="term" value="C:plasma membrane"/>
    <property type="evidence" value="ECO:0007669"/>
    <property type="project" value="UniProtKB-SubCell"/>
</dbReference>
<keyword evidence="19" id="KW-1185">Reference proteome</keyword>
<dbReference type="InterPro" id="IPR011123">
    <property type="entry name" value="Y_Y_Y"/>
</dbReference>
<evidence type="ECO:0000256" key="2">
    <source>
        <dbReference type="ARBA" id="ARBA00004651"/>
    </source>
</evidence>
<evidence type="ECO:0000256" key="13">
    <source>
        <dbReference type="ARBA" id="ARBA00023136"/>
    </source>
</evidence>
<evidence type="ECO:0000256" key="11">
    <source>
        <dbReference type="ARBA" id="ARBA00022989"/>
    </source>
</evidence>
<dbReference type="CDD" id="cd00082">
    <property type="entry name" value="HisKA"/>
    <property type="match status" value="1"/>
</dbReference>
<dbReference type="Proteomes" id="UP000245678">
    <property type="component" value="Unassembled WGS sequence"/>
</dbReference>
<dbReference type="InterPro" id="IPR003661">
    <property type="entry name" value="HisK_dim/P_dom"/>
</dbReference>
<dbReference type="SMART" id="SM00388">
    <property type="entry name" value="HisKA"/>
    <property type="match status" value="1"/>
</dbReference>
<dbReference type="Gene3D" id="2.130.10.10">
    <property type="entry name" value="YVTN repeat-like/Quinoprotein amine dehydrogenase"/>
    <property type="match status" value="2"/>
</dbReference>
<proteinExistence type="predicted"/>
<evidence type="ECO:0000256" key="14">
    <source>
        <dbReference type="PROSITE-ProRule" id="PRU00169"/>
    </source>
</evidence>
<evidence type="ECO:0000256" key="15">
    <source>
        <dbReference type="SAM" id="Phobius"/>
    </source>
</evidence>
<name>A0A316HG60_9SPHI</name>
<comment type="subcellular location">
    <subcellularLocation>
        <location evidence="2">Cell membrane</location>
        <topology evidence="2">Multi-pass membrane protein</topology>
    </subcellularLocation>
</comment>
<dbReference type="SUPFAM" id="SSF50998">
    <property type="entry name" value="Quinoprotein alcohol dehydrogenase-like"/>
    <property type="match status" value="1"/>
</dbReference>
<dbReference type="SUPFAM" id="SSF55874">
    <property type="entry name" value="ATPase domain of HSP90 chaperone/DNA topoisomerase II/histidine kinase"/>
    <property type="match status" value="1"/>
</dbReference>
<accession>A0A316HG60</accession>
<keyword evidence="7 15" id="KW-0812">Transmembrane</keyword>
<evidence type="ECO:0000256" key="8">
    <source>
        <dbReference type="ARBA" id="ARBA00022741"/>
    </source>
</evidence>
<dbReference type="Pfam" id="PF07495">
    <property type="entry name" value="Y_Y_Y"/>
    <property type="match status" value="1"/>
</dbReference>
<dbReference type="PANTHER" id="PTHR45339">
    <property type="entry name" value="HYBRID SIGNAL TRANSDUCTION HISTIDINE KINASE J"/>
    <property type="match status" value="1"/>
</dbReference>
<dbReference type="InterPro" id="IPR005467">
    <property type="entry name" value="His_kinase_dom"/>
</dbReference>
<dbReference type="InterPro" id="IPR003594">
    <property type="entry name" value="HATPase_dom"/>
</dbReference>
<reference evidence="18 19" key="1">
    <citation type="submission" date="2018-05" db="EMBL/GenBank/DDBJ databases">
        <title>Genomic Encyclopedia of Archaeal and Bacterial Type Strains, Phase II (KMG-II): from individual species to whole genera.</title>
        <authorList>
            <person name="Goeker M."/>
        </authorList>
    </citation>
    <scope>NUCLEOTIDE SEQUENCE [LARGE SCALE GENOMIC DNA]</scope>
    <source>
        <strain evidence="18 19">DSM 19975</strain>
    </source>
</reference>
<dbReference type="SUPFAM" id="SSF52172">
    <property type="entry name" value="CheY-like"/>
    <property type="match status" value="2"/>
</dbReference>
<dbReference type="FunFam" id="1.10.287.130:FF:000003">
    <property type="entry name" value="Histidine kinase"/>
    <property type="match status" value="1"/>
</dbReference>
<dbReference type="FunFam" id="3.30.565.10:FF:000010">
    <property type="entry name" value="Sensor histidine kinase RcsC"/>
    <property type="match status" value="1"/>
</dbReference>
<evidence type="ECO:0000259" key="16">
    <source>
        <dbReference type="PROSITE" id="PS50109"/>
    </source>
</evidence>
<feature type="modified residue" description="4-aspartylphosphate" evidence="14">
    <location>
        <position position="1186"/>
    </location>
</feature>
<keyword evidence="5 14" id="KW-0597">Phosphoprotein</keyword>
<dbReference type="Gene3D" id="2.60.40.10">
    <property type="entry name" value="Immunoglobulins"/>
    <property type="match status" value="1"/>
</dbReference>
<feature type="transmembrane region" description="Helical" evidence="15">
    <location>
        <begin position="12"/>
        <end position="29"/>
    </location>
</feature>
<evidence type="ECO:0000256" key="7">
    <source>
        <dbReference type="ARBA" id="ARBA00022692"/>
    </source>
</evidence>
<dbReference type="InterPro" id="IPR011110">
    <property type="entry name" value="Reg_prop"/>
</dbReference>
<dbReference type="SUPFAM" id="SSF63829">
    <property type="entry name" value="Calcium-dependent phosphotriesterase"/>
    <property type="match status" value="1"/>
</dbReference>
<dbReference type="PROSITE" id="PS50109">
    <property type="entry name" value="HIS_KIN"/>
    <property type="match status" value="1"/>
</dbReference>
<evidence type="ECO:0000256" key="4">
    <source>
        <dbReference type="ARBA" id="ARBA00022475"/>
    </source>
</evidence>
<dbReference type="Pfam" id="PF00512">
    <property type="entry name" value="HisKA"/>
    <property type="match status" value="1"/>
</dbReference>
<keyword evidence="9 18" id="KW-0418">Kinase</keyword>
<dbReference type="CDD" id="cd17546">
    <property type="entry name" value="REC_hyHK_CKI1_RcsC-like"/>
    <property type="match status" value="2"/>
</dbReference>
<evidence type="ECO:0000256" key="5">
    <source>
        <dbReference type="ARBA" id="ARBA00022553"/>
    </source>
</evidence>
<dbReference type="Pfam" id="PF00072">
    <property type="entry name" value="Response_reg"/>
    <property type="match status" value="2"/>
</dbReference>
<evidence type="ECO:0000259" key="17">
    <source>
        <dbReference type="PROSITE" id="PS50110"/>
    </source>
</evidence>
<feature type="domain" description="Response regulatory" evidence="17">
    <location>
        <begin position="1136"/>
        <end position="1249"/>
    </location>
</feature>
<keyword evidence="12" id="KW-0902">Two-component regulatory system</keyword>
<dbReference type="InterPro" id="IPR001789">
    <property type="entry name" value="Sig_transdc_resp-reg_receiver"/>
</dbReference>
<feature type="transmembrane region" description="Helical" evidence="15">
    <location>
        <begin position="818"/>
        <end position="836"/>
    </location>
</feature>
<dbReference type="InterPro" id="IPR011006">
    <property type="entry name" value="CheY-like_superfamily"/>
</dbReference>
<dbReference type="PRINTS" id="PR00344">
    <property type="entry name" value="BCTRLSENSOR"/>
</dbReference>
<dbReference type="SUPFAM" id="SSF47384">
    <property type="entry name" value="Homodimeric domain of signal transducing histidine kinase"/>
    <property type="match status" value="1"/>
</dbReference>
<dbReference type="FunFam" id="2.60.40.10:FF:000791">
    <property type="entry name" value="Two-component system sensor histidine kinase/response regulator"/>
    <property type="match status" value="1"/>
</dbReference>
<evidence type="ECO:0000313" key="19">
    <source>
        <dbReference type="Proteomes" id="UP000245678"/>
    </source>
</evidence>
<dbReference type="PROSITE" id="PS50110">
    <property type="entry name" value="RESPONSE_REGULATORY"/>
    <property type="match status" value="2"/>
</dbReference>
<keyword evidence="10" id="KW-0067">ATP-binding</keyword>
<keyword evidence="8" id="KW-0547">Nucleotide-binding</keyword>
<dbReference type="InterPro" id="IPR013783">
    <property type="entry name" value="Ig-like_fold"/>
</dbReference>
<feature type="modified residue" description="4-aspartylphosphate" evidence="14">
    <location>
        <position position="1326"/>
    </location>
</feature>
<dbReference type="EMBL" id="QGHA01000002">
    <property type="protein sequence ID" value="PWK79163.1"/>
    <property type="molecule type" value="Genomic_DNA"/>
</dbReference>
<dbReference type="Gene3D" id="1.10.287.130">
    <property type="match status" value="1"/>
</dbReference>
<keyword evidence="6" id="KW-0808">Transferase</keyword>
<dbReference type="Pfam" id="PF02518">
    <property type="entry name" value="HATPase_c"/>
    <property type="match status" value="1"/>
</dbReference>
<evidence type="ECO:0000256" key="9">
    <source>
        <dbReference type="ARBA" id="ARBA00022777"/>
    </source>
</evidence>
<feature type="domain" description="Histidine kinase" evidence="16">
    <location>
        <begin position="895"/>
        <end position="1116"/>
    </location>
</feature>
<gene>
    <name evidence="18" type="ORF">LX99_01619</name>
</gene>
<dbReference type="InterPro" id="IPR011047">
    <property type="entry name" value="Quinoprotein_ADH-like_sf"/>
</dbReference>
<dbReference type="GO" id="GO:0000155">
    <property type="term" value="F:phosphorelay sensor kinase activity"/>
    <property type="evidence" value="ECO:0007669"/>
    <property type="project" value="InterPro"/>
</dbReference>
<comment type="catalytic activity">
    <reaction evidence="1">
        <text>ATP + protein L-histidine = ADP + protein N-phospho-L-histidine.</text>
        <dbReference type="EC" id="2.7.13.3"/>
    </reaction>
</comment>
<evidence type="ECO:0000256" key="3">
    <source>
        <dbReference type="ARBA" id="ARBA00012438"/>
    </source>
</evidence>
<organism evidence="18 19">
    <name type="scientific">Mucilaginibacter oryzae</name>
    <dbReference type="NCBI Taxonomy" id="468058"/>
    <lineage>
        <taxon>Bacteria</taxon>
        <taxon>Pseudomonadati</taxon>
        <taxon>Bacteroidota</taxon>
        <taxon>Sphingobacteriia</taxon>
        <taxon>Sphingobacteriales</taxon>
        <taxon>Sphingobacteriaceae</taxon>
        <taxon>Mucilaginibacter</taxon>
    </lineage>
</organism>
<dbReference type="CDD" id="cd16922">
    <property type="entry name" value="HATPase_EvgS-ArcB-TorS-like"/>
    <property type="match status" value="1"/>
</dbReference>
<dbReference type="EC" id="2.7.13.3" evidence="3"/>
<dbReference type="RefSeq" id="WP_109607374.1">
    <property type="nucleotide sequence ID" value="NZ_QGHA01000002.1"/>
</dbReference>
<keyword evidence="4" id="KW-1003">Cell membrane</keyword>
<dbReference type="Gene3D" id="3.40.50.2300">
    <property type="match status" value="2"/>
</dbReference>
<comment type="caution">
    <text evidence="18">The sequence shown here is derived from an EMBL/GenBank/DDBJ whole genome shotgun (WGS) entry which is preliminary data.</text>
</comment>
<dbReference type="Gene3D" id="3.30.565.10">
    <property type="entry name" value="Histidine kinase-like ATPase, C-terminal domain"/>
    <property type="match status" value="1"/>
</dbReference>
<evidence type="ECO:0000313" key="18">
    <source>
        <dbReference type="EMBL" id="PWK79163.1"/>
    </source>
</evidence>
<dbReference type="InterPro" id="IPR015943">
    <property type="entry name" value="WD40/YVTN_repeat-like_dom_sf"/>
</dbReference>
<evidence type="ECO:0000256" key="1">
    <source>
        <dbReference type="ARBA" id="ARBA00000085"/>
    </source>
</evidence>
<dbReference type="SMART" id="SM00448">
    <property type="entry name" value="REC"/>
    <property type="match status" value="2"/>
</dbReference>
<evidence type="ECO:0000256" key="10">
    <source>
        <dbReference type="ARBA" id="ARBA00022840"/>
    </source>
</evidence>
<keyword evidence="13 15" id="KW-0472">Membrane</keyword>
<dbReference type="GO" id="GO:0005524">
    <property type="term" value="F:ATP binding"/>
    <property type="evidence" value="ECO:0007669"/>
    <property type="project" value="UniProtKB-KW"/>
</dbReference>
<dbReference type="Pfam" id="PF07494">
    <property type="entry name" value="Reg_prop"/>
    <property type="match status" value="10"/>
</dbReference>
<dbReference type="InterPro" id="IPR036890">
    <property type="entry name" value="HATPase_C_sf"/>
</dbReference>
<protein>
    <recommendedName>
        <fullName evidence="3">histidine kinase</fullName>
        <ecNumber evidence="3">2.7.13.3</ecNumber>
    </recommendedName>
</protein>
<dbReference type="InterPro" id="IPR036097">
    <property type="entry name" value="HisK_dim/P_sf"/>
</dbReference>
<evidence type="ECO:0000256" key="6">
    <source>
        <dbReference type="ARBA" id="ARBA00022679"/>
    </source>
</evidence>
<keyword evidence="11 15" id="KW-1133">Transmembrane helix</keyword>